<evidence type="ECO:0000313" key="3">
    <source>
        <dbReference type="EMBL" id="MBD2773625.1"/>
    </source>
</evidence>
<organism evidence="3 4">
    <name type="scientific">Iningainema tapete BLCC-T55</name>
    <dbReference type="NCBI Taxonomy" id="2748662"/>
    <lineage>
        <taxon>Bacteria</taxon>
        <taxon>Bacillati</taxon>
        <taxon>Cyanobacteriota</taxon>
        <taxon>Cyanophyceae</taxon>
        <taxon>Nostocales</taxon>
        <taxon>Scytonemataceae</taxon>
        <taxon>Iningainema tapete</taxon>
    </lineage>
</organism>
<dbReference type="GO" id="GO:0003755">
    <property type="term" value="F:peptidyl-prolyl cis-trans isomerase activity"/>
    <property type="evidence" value="ECO:0007669"/>
    <property type="project" value="UniProtKB-KW"/>
</dbReference>
<dbReference type="EMBL" id="JACXAE010000057">
    <property type="protein sequence ID" value="MBD2773625.1"/>
    <property type="molecule type" value="Genomic_DNA"/>
</dbReference>
<dbReference type="InterPro" id="IPR000297">
    <property type="entry name" value="PPIase_PpiC"/>
</dbReference>
<protein>
    <submittedName>
        <fullName evidence="3">Peptidylprolyl isomerase</fullName>
    </submittedName>
</protein>
<name>A0A8J7CEK2_9CYAN</name>
<dbReference type="SUPFAM" id="SSF54534">
    <property type="entry name" value="FKBP-like"/>
    <property type="match status" value="1"/>
</dbReference>
<gene>
    <name evidence="3" type="ORF">ICL16_16485</name>
</gene>
<dbReference type="PANTHER" id="PTHR47245:SF2">
    <property type="entry name" value="PEPTIDYL-PROLYL CIS-TRANS ISOMERASE HP_0175-RELATED"/>
    <property type="match status" value="1"/>
</dbReference>
<proteinExistence type="predicted"/>
<sequence length="243" mass="28495">MSDFQIAIEPEEIVKFLKSEIALKDVYHKILCQKVIHQAAQARGITVTEEEIQTQADRQRREKGLEKASDTLLWLSEQFVTSQDWEVGIYNHLLAQKLAERLFSLEAEKFFHQNSLDFEQVVLYQMLVAYEKLAQEIYYQIEESEISFYHAAYLYDMDDQRRRRCGYEGKVNRGAIQPEIAAIIFSTPPKQLIGPLKTNLGYHLFLVDELIPAELTQQNYQEILHNMFQKWLNVEVDHLLHSS</sequence>
<accession>A0A8J7CEK2</accession>
<reference evidence="3" key="1">
    <citation type="submission" date="2020-09" db="EMBL/GenBank/DDBJ databases">
        <title>Iningainema tapete sp. nov. (Scytonemataceae, Cyanobacteria) from greenhouses in central Florida (USA) produces two types of nodularin with biosynthetic potential for microcystin-LR and anabaenopeptins.</title>
        <authorList>
            <person name="Berthold D.E."/>
            <person name="Lefler F.W."/>
            <person name="Huang I.-S."/>
            <person name="Abdulla H."/>
            <person name="Zimba P.V."/>
            <person name="Laughinghouse H.D. IV."/>
        </authorList>
    </citation>
    <scope>NUCLEOTIDE SEQUENCE</scope>
    <source>
        <strain evidence="3">BLCCT55</strain>
    </source>
</reference>
<dbReference type="InterPro" id="IPR050245">
    <property type="entry name" value="PrsA_foldase"/>
</dbReference>
<keyword evidence="1" id="KW-0697">Rotamase</keyword>
<dbReference type="Gene3D" id="3.10.50.40">
    <property type="match status" value="1"/>
</dbReference>
<dbReference type="AlphaFoldDB" id="A0A8J7CEK2"/>
<evidence type="ECO:0000256" key="1">
    <source>
        <dbReference type="PROSITE-ProRule" id="PRU00278"/>
    </source>
</evidence>
<keyword evidence="1 3" id="KW-0413">Isomerase</keyword>
<dbReference type="InterPro" id="IPR046357">
    <property type="entry name" value="PPIase_dom_sf"/>
</dbReference>
<feature type="domain" description="PpiC" evidence="2">
    <location>
        <begin position="118"/>
        <end position="209"/>
    </location>
</feature>
<dbReference type="PANTHER" id="PTHR47245">
    <property type="entry name" value="PEPTIDYLPROLYL ISOMERASE"/>
    <property type="match status" value="1"/>
</dbReference>
<evidence type="ECO:0000313" key="4">
    <source>
        <dbReference type="Proteomes" id="UP000629098"/>
    </source>
</evidence>
<dbReference type="Pfam" id="PF00639">
    <property type="entry name" value="Rotamase"/>
    <property type="match status" value="1"/>
</dbReference>
<evidence type="ECO:0000259" key="2">
    <source>
        <dbReference type="PROSITE" id="PS50198"/>
    </source>
</evidence>
<comment type="caution">
    <text evidence="3">The sequence shown here is derived from an EMBL/GenBank/DDBJ whole genome shotgun (WGS) entry which is preliminary data.</text>
</comment>
<dbReference type="Proteomes" id="UP000629098">
    <property type="component" value="Unassembled WGS sequence"/>
</dbReference>
<keyword evidence="4" id="KW-1185">Reference proteome</keyword>
<dbReference type="PROSITE" id="PS50198">
    <property type="entry name" value="PPIC_PPIASE_2"/>
    <property type="match status" value="1"/>
</dbReference>
<dbReference type="InterPro" id="IPR027304">
    <property type="entry name" value="Trigger_fact/SurA_dom_sf"/>
</dbReference>
<dbReference type="SUPFAM" id="SSF109998">
    <property type="entry name" value="Triger factor/SurA peptide-binding domain-like"/>
    <property type="match status" value="1"/>
</dbReference>
<dbReference type="RefSeq" id="WP_190829647.1">
    <property type="nucleotide sequence ID" value="NZ_CAWPPI010000057.1"/>
</dbReference>